<evidence type="ECO:0000256" key="16">
    <source>
        <dbReference type="ARBA" id="ARBA00023140"/>
    </source>
</evidence>
<evidence type="ECO:0000256" key="2">
    <source>
        <dbReference type="ARBA" id="ARBA00004275"/>
    </source>
</evidence>
<evidence type="ECO:0000256" key="4">
    <source>
        <dbReference type="ARBA" id="ARBA00011738"/>
    </source>
</evidence>
<dbReference type="SUPFAM" id="SSF56176">
    <property type="entry name" value="FAD-binding/transporter-associated domain-like"/>
    <property type="match status" value="1"/>
</dbReference>
<evidence type="ECO:0000256" key="10">
    <source>
        <dbReference type="ARBA" id="ARBA00022723"/>
    </source>
</evidence>
<feature type="binding site" evidence="23">
    <location>
        <position position="50"/>
    </location>
    <ligand>
        <name>[2Fe-2S] cluster</name>
        <dbReference type="ChEBI" id="CHEBI:190135"/>
        <label>1</label>
    </ligand>
</feature>
<dbReference type="SUPFAM" id="SSF56003">
    <property type="entry name" value="Molybdenum cofactor-binding domain"/>
    <property type="match status" value="1"/>
</dbReference>
<evidence type="ECO:0000256" key="8">
    <source>
        <dbReference type="ARBA" id="ARBA00022630"/>
    </source>
</evidence>
<dbReference type="InterPro" id="IPR036856">
    <property type="entry name" value="Ald_Oxase/Xan_DH_a/b_sf"/>
</dbReference>
<evidence type="ECO:0000256" key="3">
    <source>
        <dbReference type="ARBA" id="ARBA00006849"/>
    </source>
</evidence>
<dbReference type="Pfam" id="PF02738">
    <property type="entry name" value="MoCoBD_1"/>
    <property type="match status" value="1"/>
</dbReference>
<feature type="binding site" evidence="23">
    <location>
        <position position="120"/>
    </location>
    <ligand>
        <name>[2Fe-2S] cluster</name>
        <dbReference type="ChEBI" id="CHEBI:190135"/>
        <label>2</label>
    </ligand>
</feature>
<reference evidence="26" key="1">
    <citation type="submission" date="2020-05" db="UniProtKB">
        <authorList>
            <consortium name="EnsemblMetazoa"/>
        </authorList>
    </citation>
    <scope>IDENTIFICATION</scope>
    <source>
        <strain evidence="26">FUMOZ</strain>
    </source>
</reference>
<sequence>MESLAQFNPNLPLVLFVNGKKVIDAVPDPECTLLVYLRDKLRLCGTKLGCAEGGCGACTVMVSKVDRNTGLLQHLAINACLTPVCAVHGMAVTTVEGIGSTRTRLHPVQERIAKAHGSQCGFCTPGIVMSMYSLLRSSPVPSMKELEVAFQGNLCRCTGYRPILEGYKTFTKEFGTNCAMGEKCCRNGGNGNGCGQNGNGEIDTELFQPNEFIPYDPSQEPIFPPELKLSNKFDSESLVFRNSRTAWYRPTKLDDLLALKKAHPETKIIVGNTEVGVEVKFKHFEYPVLANPTQIKELTMIERHEHGIKVGSAVTLMEMENVLRKEIETGPETETRLFQAIVDMLHWFAGKQIRNVASVGGNIMTGSPISDLNPIFTAAAIELEVASLDGGFRKVRMGDGFFTGYRKNVIQPQEVLLSLFIPRTTKDQFFIAHKQAKRRDDDIAIVNGAFNVRFQPGTDIVQQIHLAFGGMAPTTVLAKKTANALIGARWDAQLVERCNDLLVEELPLSPSAPGGMIVYRRSLTLSLFFKAYLAIAQSLDKQNIPHRTPVGDREKSGANTFHTLVPKSSQLFEKVSGDQPITDPIRRPQVHASAYKQVTGEAVYCDDIPKFENELYLAFVYSTKAHAKIVSIDPSEALNLEGVHRFFRAEDLTEEQNRLGPIVEDERVFAKDIVTSHGQIIGAIVAEHESIAKKAAKKVRIVYEDISPIIVSLEDAVARKSFFPEGSLRLEFGDVDAAFQSASTIVEGECRTGAQEHFYLEPIACIAFPRDSDELEIISCSQHPAEAQRKVANALNLPCHKIVSRVKRLGGGFGGKETKVDLFVTPVALAAYRLRRPVRCVLDRCDDMAVTGTRHPFLVQYRVAVSDDGLLLAGEYKAYCNAGYSRDLSYSVMQRALLHIQNGYKIPNLRIEGWVCKTNLPSCTAFRGFGSPQAMLVAETVIRHVAQQLKLDHVGLIERNLYNNNGDRTHYHKLIDNCTMRRCWDELLNSSEFRKRQTEVDCFNQANRWRKRGIDAVPTMYGIAFNVPGLDQSGALVHVYQDGTVLIAHGGVEMGQLHTKMIQVAATALQIPFDKIHCSETCTDKVPNTSATAASVGSDLNGAAVLEACHKLLSRIEPYQKKNSTAGWDAWIQQAYQDRVSLSATGFYATPNINYNFATNSGNPFHYYTFGAACSEVEIDCLTGDHQVLRTDIVMDVGSSINPAIDIGQIEGGFMQGYGLFMLEEMIYSPAGEVYSRGPGTYKLPGFGNIPGELNVSLLTGAPNPRAVYSSKAIGEPPLFLASSVYFATKEVIAAARKEEGILDNFHLTAPASAARIRMLCSDSITRKFCEDNTGESWNIMA</sequence>
<accession>A0A182RBN1</accession>
<dbReference type="InterPro" id="IPR006058">
    <property type="entry name" value="2Fe2S_fd_BS"/>
</dbReference>
<dbReference type="Gene3D" id="3.30.390.50">
    <property type="entry name" value="CO dehydrogenase flavoprotein, C-terminal domain"/>
    <property type="match status" value="1"/>
</dbReference>
<evidence type="ECO:0000256" key="18">
    <source>
        <dbReference type="ARBA" id="ARBA00049017"/>
    </source>
</evidence>
<dbReference type="PANTHER" id="PTHR45444">
    <property type="entry name" value="XANTHINE DEHYDROGENASE"/>
    <property type="match status" value="1"/>
</dbReference>
<dbReference type="InterPro" id="IPR036010">
    <property type="entry name" value="2Fe-2S_ferredoxin-like_sf"/>
</dbReference>
<keyword evidence="13 23" id="KW-0408">Iron</keyword>
<feature type="binding site" evidence="22">
    <location>
        <position position="817"/>
    </location>
    <ligand>
        <name>substrate</name>
    </ligand>
</feature>
<dbReference type="Gene3D" id="3.90.1170.50">
    <property type="entry name" value="Aldehyde oxidase/xanthine dehydrogenase, a/b hammerhead"/>
    <property type="match status" value="1"/>
</dbReference>
<comment type="subcellular location">
    <subcellularLocation>
        <location evidence="2">Peroxisome</location>
    </subcellularLocation>
</comment>
<dbReference type="InterPro" id="IPR046867">
    <property type="entry name" value="AldOxase/xan_DH_MoCoBD2"/>
</dbReference>
<dbReference type="SUPFAM" id="SSF54292">
    <property type="entry name" value="2Fe-2S ferredoxin-like"/>
    <property type="match status" value="1"/>
</dbReference>
<dbReference type="FunFam" id="1.10.150.120:FF:000001">
    <property type="entry name" value="Aldehyde oxidase 1"/>
    <property type="match status" value="1"/>
</dbReference>
<feature type="binding site" evidence="23">
    <location>
        <position position="58"/>
    </location>
    <ligand>
        <name>[2Fe-2S] cluster</name>
        <dbReference type="ChEBI" id="CHEBI:190135"/>
        <label>1</label>
    </ligand>
</feature>
<evidence type="ECO:0000256" key="22">
    <source>
        <dbReference type="PIRSR" id="PIRSR000127-2"/>
    </source>
</evidence>
<keyword evidence="14 23" id="KW-0411">Iron-sulfur</keyword>
<dbReference type="PROSITE" id="PS51085">
    <property type="entry name" value="2FE2S_FER_2"/>
    <property type="match status" value="1"/>
</dbReference>
<keyword evidence="11 22" id="KW-0274">FAD</keyword>
<feature type="binding site" evidence="23">
    <location>
        <position position="80"/>
    </location>
    <ligand>
        <name>[2Fe-2S] cluster</name>
        <dbReference type="ChEBI" id="CHEBI:190135"/>
        <label>1</label>
    </ligand>
</feature>
<dbReference type="Pfam" id="PF01315">
    <property type="entry name" value="Ald_Xan_dh_C"/>
    <property type="match status" value="1"/>
</dbReference>
<comment type="catalytic activity">
    <reaction evidence="19">
        <text>hypoxanthine + NAD(+) + H2O = xanthine + NADH + H(+)</text>
        <dbReference type="Rhea" id="RHEA:24670"/>
        <dbReference type="ChEBI" id="CHEBI:15377"/>
        <dbReference type="ChEBI" id="CHEBI:15378"/>
        <dbReference type="ChEBI" id="CHEBI:17368"/>
        <dbReference type="ChEBI" id="CHEBI:17712"/>
        <dbReference type="ChEBI" id="CHEBI:57540"/>
        <dbReference type="ChEBI" id="CHEBI:57945"/>
        <dbReference type="EC" id="1.17.1.4"/>
    </reaction>
</comment>
<evidence type="ECO:0000256" key="5">
    <source>
        <dbReference type="ARBA" id="ARBA00013123"/>
    </source>
</evidence>
<dbReference type="GO" id="GO:0004854">
    <property type="term" value="F:xanthine dehydrogenase activity"/>
    <property type="evidence" value="ECO:0007669"/>
    <property type="project" value="UniProtKB-EC"/>
</dbReference>
<dbReference type="Gene3D" id="3.30.365.10">
    <property type="entry name" value="Aldehyde oxidase/xanthine dehydrogenase, molybdopterin binding domain"/>
    <property type="match status" value="4"/>
</dbReference>
<dbReference type="GO" id="GO:0051537">
    <property type="term" value="F:2 iron, 2 sulfur cluster binding"/>
    <property type="evidence" value="ECO:0007669"/>
    <property type="project" value="UniProtKB-KW"/>
</dbReference>
<evidence type="ECO:0000256" key="21">
    <source>
        <dbReference type="PIRSR" id="PIRSR000127-1"/>
    </source>
</evidence>
<evidence type="ECO:0000256" key="9">
    <source>
        <dbReference type="ARBA" id="ARBA00022714"/>
    </source>
</evidence>
<dbReference type="InterPro" id="IPR002888">
    <property type="entry name" value="2Fe-2S-bd"/>
</dbReference>
<feature type="binding site" evidence="22">
    <location>
        <begin position="358"/>
        <end position="362"/>
    </location>
    <ligand>
        <name>FAD</name>
        <dbReference type="ChEBI" id="CHEBI:57692"/>
    </ligand>
</feature>
<dbReference type="Pfam" id="PF00111">
    <property type="entry name" value="Fer2"/>
    <property type="match status" value="1"/>
</dbReference>
<dbReference type="InterPro" id="IPR012675">
    <property type="entry name" value="Beta-grasp_dom_sf"/>
</dbReference>
<dbReference type="InterPro" id="IPR016169">
    <property type="entry name" value="FAD-bd_PCMH_sub2"/>
</dbReference>
<dbReference type="InterPro" id="IPR000674">
    <property type="entry name" value="Ald_Oxase/Xan_DH_a/b"/>
</dbReference>
<feature type="binding site" evidence="23">
    <location>
        <position position="123"/>
    </location>
    <ligand>
        <name>[2Fe-2S] cluster</name>
        <dbReference type="ChEBI" id="CHEBI:190135"/>
        <label>2</label>
    </ligand>
</feature>
<dbReference type="VEuPathDB" id="VectorBase:AFUN2_013409"/>
<comment type="cofactor">
    <cofactor evidence="23">
        <name>Mo-molybdopterin</name>
        <dbReference type="ChEBI" id="CHEBI:71302"/>
    </cofactor>
    <text evidence="23">Binds 1 Mo-molybdopterin (Mo-MPT) cofactor per subunit.</text>
</comment>
<dbReference type="InterPro" id="IPR014307">
    <property type="entry name" value="Xanthine_DH_ssu"/>
</dbReference>
<dbReference type="FunFam" id="3.30.365.10:FF:000004">
    <property type="entry name" value="Xanthine dehydrogenase oxidase"/>
    <property type="match status" value="1"/>
</dbReference>
<dbReference type="Gene3D" id="3.10.20.30">
    <property type="match status" value="1"/>
</dbReference>
<dbReference type="FunFam" id="3.90.1170.50:FF:000001">
    <property type="entry name" value="Aldehyde oxidase 1"/>
    <property type="match status" value="1"/>
</dbReference>
<keyword evidence="12" id="KW-0560">Oxidoreductase</keyword>
<feature type="binding site" evidence="22">
    <location>
        <position position="929"/>
    </location>
    <ligand>
        <name>substrate</name>
    </ligand>
</feature>
<feature type="binding site" evidence="23">
    <location>
        <position position="813"/>
    </location>
    <ligand>
        <name>Mo-molybdopterin</name>
        <dbReference type="ChEBI" id="CHEBI:71302"/>
    </ligand>
    <ligandPart>
        <name>Mo</name>
        <dbReference type="ChEBI" id="CHEBI:28685"/>
    </ligandPart>
</feature>
<evidence type="ECO:0000256" key="11">
    <source>
        <dbReference type="ARBA" id="ARBA00022827"/>
    </source>
</evidence>
<keyword evidence="10 23" id="KW-0479">Metal-binding</keyword>
<dbReference type="InterPro" id="IPR005107">
    <property type="entry name" value="CO_DH_flav_C"/>
</dbReference>
<dbReference type="NCBIfam" id="TIGR02963">
    <property type="entry name" value="xanthine_xdhA"/>
    <property type="match status" value="1"/>
</dbReference>
<dbReference type="InterPro" id="IPR036318">
    <property type="entry name" value="FAD-bd_PCMH-like_sf"/>
</dbReference>
<organism evidence="26">
    <name type="scientific">Anopheles funestus</name>
    <name type="common">African malaria mosquito</name>
    <dbReference type="NCBI Taxonomy" id="62324"/>
    <lineage>
        <taxon>Eukaryota</taxon>
        <taxon>Metazoa</taxon>
        <taxon>Ecdysozoa</taxon>
        <taxon>Arthropoda</taxon>
        <taxon>Hexapoda</taxon>
        <taxon>Insecta</taxon>
        <taxon>Pterygota</taxon>
        <taxon>Neoptera</taxon>
        <taxon>Endopterygota</taxon>
        <taxon>Diptera</taxon>
        <taxon>Nematocera</taxon>
        <taxon>Culicoidea</taxon>
        <taxon>Culicidae</taxon>
        <taxon>Anophelinae</taxon>
        <taxon>Anopheles</taxon>
    </lineage>
</organism>
<keyword evidence="15" id="KW-0520">NAD</keyword>
<evidence type="ECO:0000256" key="14">
    <source>
        <dbReference type="ARBA" id="ARBA00023014"/>
    </source>
</evidence>
<dbReference type="InterPro" id="IPR016208">
    <property type="entry name" value="Ald_Oxase/xanthine_DH-like"/>
</dbReference>
<evidence type="ECO:0000313" key="26">
    <source>
        <dbReference type="EnsemblMetazoa" id="AFUN003596-PA"/>
    </source>
</evidence>
<comment type="cofactor">
    <cofactor evidence="23">
        <name>[2Fe-2S] cluster</name>
        <dbReference type="ChEBI" id="CHEBI:190135"/>
    </cofactor>
    <text evidence="23">Binds 2 [2Fe-2S] clusters.</text>
</comment>
<dbReference type="GO" id="GO:0005506">
    <property type="term" value="F:iron ion binding"/>
    <property type="evidence" value="ECO:0007669"/>
    <property type="project" value="InterPro"/>
</dbReference>
<dbReference type="SMART" id="SM01092">
    <property type="entry name" value="CO_deh_flav_C"/>
    <property type="match status" value="1"/>
</dbReference>
<dbReference type="EnsemblMetazoa" id="AFUN003596-RA">
    <property type="protein sequence ID" value="AFUN003596-PA"/>
    <property type="gene ID" value="AFUN003596"/>
</dbReference>
<dbReference type="FunFam" id="3.30.43.10:FF:000001">
    <property type="entry name" value="Xanthine dehydrogenase/oxidase"/>
    <property type="match status" value="1"/>
</dbReference>
<dbReference type="Pfam" id="PF00941">
    <property type="entry name" value="FAD_binding_5"/>
    <property type="match status" value="1"/>
</dbReference>
<comment type="subunit">
    <text evidence="4">Homodimer.</text>
</comment>
<feature type="binding site" evidence="22">
    <location>
        <position position="348"/>
    </location>
    <ligand>
        <name>FAD</name>
        <dbReference type="ChEBI" id="CHEBI:57692"/>
    </ligand>
</feature>
<feature type="binding site" evidence="22">
    <location>
        <position position="371"/>
    </location>
    <ligand>
        <name>FAD</name>
        <dbReference type="ChEBI" id="CHEBI:57692"/>
    </ligand>
</feature>
<dbReference type="FunFam" id="3.30.390.50:FF:000001">
    <property type="entry name" value="Xanthine dehydrogenase oxidase"/>
    <property type="match status" value="1"/>
</dbReference>
<dbReference type="Gene3D" id="3.30.43.10">
    <property type="entry name" value="Uridine Diphospho-n-acetylenolpyruvylglucosamine Reductase, domain 2"/>
    <property type="match status" value="1"/>
</dbReference>
<dbReference type="InterPro" id="IPR036683">
    <property type="entry name" value="CO_DH_flav_C_dom_sf"/>
</dbReference>
<name>A0A182RBN1_ANOFN</name>
<dbReference type="SUPFAM" id="SSF55447">
    <property type="entry name" value="CO dehydrogenase flavoprotein C-terminal domain-like"/>
    <property type="match status" value="1"/>
</dbReference>
<feature type="binding site" evidence="23">
    <location>
        <position position="55"/>
    </location>
    <ligand>
        <name>[2Fe-2S] cluster</name>
        <dbReference type="ChEBI" id="CHEBI:190135"/>
        <label>1</label>
    </ligand>
</feature>
<dbReference type="InterPro" id="IPR016166">
    <property type="entry name" value="FAD-bd_PCMH"/>
</dbReference>
<comment type="similarity">
    <text evidence="3">Belongs to the xanthine dehydrogenase family.</text>
</comment>
<feature type="binding site" evidence="23">
    <location>
        <position position="782"/>
    </location>
    <ligand>
        <name>Mo-molybdopterin</name>
        <dbReference type="ChEBI" id="CHEBI:71302"/>
    </ligand>
    <ligandPart>
        <name>Mo</name>
        <dbReference type="ChEBI" id="CHEBI:28685"/>
    </ligandPart>
</feature>
<feature type="domain" description="2Fe-2S ferredoxin-type" evidence="24">
    <location>
        <begin position="11"/>
        <end position="98"/>
    </location>
</feature>
<dbReference type="STRING" id="62324.A0A182RBN1"/>
<evidence type="ECO:0000256" key="23">
    <source>
        <dbReference type="PIRSR" id="PIRSR000127-3"/>
    </source>
</evidence>
<evidence type="ECO:0000259" key="24">
    <source>
        <dbReference type="PROSITE" id="PS51085"/>
    </source>
</evidence>
<dbReference type="PROSITE" id="PS00559">
    <property type="entry name" value="MOLYBDOPTERIN_EUK"/>
    <property type="match status" value="1"/>
</dbReference>
<dbReference type="FunFam" id="3.30.465.10:FF:000004">
    <property type="entry name" value="Xanthine dehydrogenase/oxidase"/>
    <property type="match status" value="1"/>
</dbReference>
<feature type="domain" description="FAD-binding PCMH-type" evidence="25">
    <location>
        <begin position="240"/>
        <end position="426"/>
    </location>
</feature>
<dbReference type="PROSITE" id="PS00197">
    <property type="entry name" value="2FE2S_FER_1"/>
    <property type="match status" value="1"/>
</dbReference>
<comment type="cofactor">
    <cofactor evidence="17">
        <name>[2Fe-2S] cluster</name>
        <dbReference type="ChEBI" id="CHEBI:190135"/>
    </cofactor>
</comment>
<dbReference type="FunFam" id="3.30.365.10:FF:000001">
    <property type="entry name" value="Xanthine dehydrogenase oxidase"/>
    <property type="match status" value="1"/>
</dbReference>
<dbReference type="PROSITE" id="PS51387">
    <property type="entry name" value="FAD_PCMH"/>
    <property type="match status" value="1"/>
</dbReference>
<comment type="function">
    <text evidence="20">Key enzyme in purine degradation. Catalyzes the oxidation of hypoxanthine to xanthine. Catalyzes the oxidation of xanthine to uric acid.</text>
</comment>
<dbReference type="SUPFAM" id="SSF47741">
    <property type="entry name" value="CO dehydrogenase ISP C-domain like"/>
    <property type="match status" value="1"/>
</dbReference>
<dbReference type="InterPro" id="IPR001041">
    <property type="entry name" value="2Fe-2S_ferredoxin-type"/>
</dbReference>
<evidence type="ECO:0000256" key="13">
    <source>
        <dbReference type="ARBA" id="ARBA00023004"/>
    </source>
</evidence>
<proteinExistence type="inferred from homology"/>
<feature type="binding site" evidence="23">
    <location>
        <position position="927"/>
    </location>
    <ligand>
        <name>Mo-molybdopterin</name>
        <dbReference type="ChEBI" id="CHEBI:71302"/>
    </ligand>
    <ligandPart>
        <name>Mo</name>
        <dbReference type="ChEBI" id="CHEBI:28685"/>
    </ligandPart>
</feature>
<feature type="binding site" evidence="23">
    <location>
        <position position="155"/>
    </location>
    <ligand>
        <name>[2Fe-2S] cluster</name>
        <dbReference type="ChEBI" id="CHEBI:190135"/>
        <label>2</label>
    </ligand>
</feature>
<evidence type="ECO:0000256" key="1">
    <source>
        <dbReference type="ARBA" id="ARBA00001974"/>
    </source>
</evidence>
<dbReference type="InterPro" id="IPR008274">
    <property type="entry name" value="AldOxase/xan_DH_MoCoBD1"/>
</dbReference>
<keyword evidence="9 23" id="KW-0001">2Fe-2S</keyword>
<dbReference type="VEuPathDB" id="VectorBase:AFUN003596"/>
<dbReference type="FunFam" id="3.30.365.10:FF:000003">
    <property type="entry name" value="Aldehyde oxidase 1"/>
    <property type="match status" value="1"/>
</dbReference>
<comment type="catalytic activity">
    <reaction evidence="18">
        <text>xanthine + NAD(+) + H2O = urate + NADH + H(+)</text>
        <dbReference type="Rhea" id="RHEA:16669"/>
        <dbReference type="ChEBI" id="CHEBI:15377"/>
        <dbReference type="ChEBI" id="CHEBI:15378"/>
        <dbReference type="ChEBI" id="CHEBI:17712"/>
        <dbReference type="ChEBI" id="CHEBI:17775"/>
        <dbReference type="ChEBI" id="CHEBI:57540"/>
        <dbReference type="ChEBI" id="CHEBI:57945"/>
        <dbReference type="EC" id="1.17.1.4"/>
    </reaction>
</comment>
<dbReference type="Pfam" id="PF01799">
    <property type="entry name" value="Fer2_2"/>
    <property type="match status" value="1"/>
</dbReference>
<evidence type="ECO:0000256" key="19">
    <source>
        <dbReference type="ARBA" id="ARBA00049517"/>
    </source>
</evidence>
<dbReference type="SUPFAM" id="SSF54665">
    <property type="entry name" value="CO dehydrogenase molybdoprotein N-domain-like"/>
    <property type="match status" value="1"/>
</dbReference>
<protein>
    <recommendedName>
        <fullName evidence="6">Xanthine dehydrogenase</fullName>
        <ecNumber evidence="5">1.17.1.4</ecNumber>
    </recommendedName>
</protein>
<dbReference type="PIRSF" id="PIRSF000127">
    <property type="entry name" value="Xanthine_DH"/>
    <property type="match status" value="1"/>
</dbReference>
<dbReference type="FunFam" id="3.10.20.30:FF:000015">
    <property type="entry name" value="Aldehyde oxidase 1"/>
    <property type="match status" value="1"/>
</dbReference>
<evidence type="ECO:0000256" key="20">
    <source>
        <dbReference type="ARBA" id="ARBA00053333"/>
    </source>
</evidence>
<dbReference type="GO" id="GO:0005777">
    <property type="term" value="C:peroxisome"/>
    <property type="evidence" value="ECO:0007669"/>
    <property type="project" value="UniProtKB-SubCell"/>
</dbReference>
<evidence type="ECO:0000256" key="6">
    <source>
        <dbReference type="ARBA" id="ARBA00019394"/>
    </source>
</evidence>
<dbReference type="CDD" id="cd00207">
    <property type="entry name" value="fer2"/>
    <property type="match status" value="1"/>
</dbReference>
<evidence type="ECO:0000256" key="7">
    <source>
        <dbReference type="ARBA" id="ARBA00022505"/>
    </source>
</evidence>
<feature type="binding site" evidence="22">
    <location>
        <begin position="268"/>
        <end position="275"/>
    </location>
    <ligand>
        <name>FAD</name>
        <dbReference type="ChEBI" id="CHEBI:57692"/>
    </ligand>
</feature>
<dbReference type="InterPro" id="IPR022407">
    <property type="entry name" value="OxRdtase_Mopterin_BS"/>
</dbReference>
<dbReference type="Pfam" id="PF03450">
    <property type="entry name" value="CO_deh_flav_C"/>
    <property type="match status" value="1"/>
</dbReference>
<keyword evidence="16" id="KW-0576">Peroxisome</keyword>
<feature type="binding site" evidence="23">
    <location>
        <position position="1094"/>
    </location>
    <ligand>
        <name>Mo-molybdopterin</name>
        <dbReference type="ChEBI" id="CHEBI:71302"/>
    </ligand>
    <ligandPart>
        <name>Mo</name>
        <dbReference type="ChEBI" id="CHEBI:28685"/>
    </ligandPart>
</feature>
<dbReference type="SMART" id="SM01008">
    <property type="entry name" value="Ald_Xan_dh_C"/>
    <property type="match status" value="1"/>
</dbReference>
<dbReference type="GO" id="GO:0043546">
    <property type="term" value="F:molybdopterin cofactor binding"/>
    <property type="evidence" value="ECO:0007669"/>
    <property type="project" value="InterPro"/>
</dbReference>
<dbReference type="GO" id="GO:0071949">
    <property type="term" value="F:FAD binding"/>
    <property type="evidence" value="ECO:0007669"/>
    <property type="project" value="InterPro"/>
</dbReference>
<feature type="binding site" evidence="23">
    <location>
        <position position="157"/>
    </location>
    <ligand>
        <name>[2Fe-2S] cluster</name>
        <dbReference type="ChEBI" id="CHEBI:190135"/>
        <label>2</label>
    </ligand>
</feature>
<evidence type="ECO:0000259" key="25">
    <source>
        <dbReference type="PROSITE" id="PS51387"/>
    </source>
</evidence>
<keyword evidence="8" id="KW-0285">Flavoprotein</keyword>
<feature type="binding site" evidence="22">
    <location>
        <position position="895"/>
    </location>
    <ligand>
        <name>substrate</name>
    </ligand>
</feature>
<dbReference type="Pfam" id="PF20256">
    <property type="entry name" value="MoCoBD_2"/>
    <property type="match status" value="1"/>
</dbReference>
<feature type="binding site" evidence="22">
    <location>
        <position position="434"/>
    </location>
    <ligand>
        <name>FAD</name>
        <dbReference type="ChEBI" id="CHEBI:57692"/>
    </ligand>
</feature>
<dbReference type="InterPro" id="IPR036884">
    <property type="entry name" value="2Fe-2S-bd_dom_sf"/>
</dbReference>
<keyword evidence="7 23" id="KW-0500">Molybdenum</keyword>
<evidence type="ECO:0000256" key="12">
    <source>
        <dbReference type="ARBA" id="ARBA00023002"/>
    </source>
</evidence>
<dbReference type="PANTHER" id="PTHR45444:SF3">
    <property type="entry name" value="XANTHINE DEHYDROGENASE"/>
    <property type="match status" value="1"/>
</dbReference>
<evidence type="ECO:0000256" key="15">
    <source>
        <dbReference type="ARBA" id="ARBA00023027"/>
    </source>
</evidence>
<comment type="cofactor">
    <cofactor evidence="1 22">
        <name>FAD</name>
        <dbReference type="ChEBI" id="CHEBI:57692"/>
    </cofactor>
</comment>
<dbReference type="Gene3D" id="3.30.465.10">
    <property type="match status" value="1"/>
</dbReference>
<feature type="active site" description="Proton acceptor" evidence="21">
    <location>
        <position position="1276"/>
    </location>
</feature>
<dbReference type="EC" id="1.17.1.4" evidence="5"/>
<dbReference type="InterPro" id="IPR016167">
    <property type="entry name" value="FAD-bd_PCMH_sub1"/>
</dbReference>
<dbReference type="InterPro" id="IPR037165">
    <property type="entry name" value="AldOxase/xan_DH_Mopterin-bd_sf"/>
</dbReference>
<feature type="binding site" evidence="22">
    <location>
        <position position="416"/>
    </location>
    <ligand>
        <name>FAD</name>
        <dbReference type="ChEBI" id="CHEBI:57692"/>
    </ligand>
</feature>
<dbReference type="Gene3D" id="1.10.150.120">
    <property type="entry name" value="[2Fe-2S]-binding domain"/>
    <property type="match status" value="1"/>
</dbReference>
<dbReference type="InterPro" id="IPR002346">
    <property type="entry name" value="Mopterin_DH_FAD-bd"/>
</dbReference>
<evidence type="ECO:0000256" key="17">
    <source>
        <dbReference type="ARBA" id="ARBA00034078"/>
    </source>
</evidence>